<reference evidence="2" key="1">
    <citation type="submission" date="2022-03" db="EMBL/GenBank/DDBJ databases">
        <authorList>
            <person name="Martin H S."/>
        </authorList>
    </citation>
    <scope>NUCLEOTIDE SEQUENCE</scope>
</reference>
<evidence type="ECO:0000313" key="3">
    <source>
        <dbReference type="Proteomes" id="UP000837857"/>
    </source>
</evidence>
<evidence type="ECO:0000256" key="1">
    <source>
        <dbReference type="SAM" id="MobiDB-lite"/>
    </source>
</evidence>
<accession>A0ABN8IRM9</accession>
<protein>
    <submittedName>
        <fullName evidence="2">Uncharacterized protein</fullName>
    </submittedName>
</protein>
<dbReference type="EMBL" id="OW152841">
    <property type="protein sequence ID" value="CAH2062354.1"/>
    <property type="molecule type" value="Genomic_DNA"/>
</dbReference>
<dbReference type="Proteomes" id="UP000837857">
    <property type="component" value="Chromosome 29"/>
</dbReference>
<organism evidence="2 3">
    <name type="scientific">Iphiclides podalirius</name>
    <name type="common">scarce swallowtail</name>
    <dbReference type="NCBI Taxonomy" id="110791"/>
    <lineage>
        <taxon>Eukaryota</taxon>
        <taxon>Metazoa</taxon>
        <taxon>Ecdysozoa</taxon>
        <taxon>Arthropoda</taxon>
        <taxon>Hexapoda</taxon>
        <taxon>Insecta</taxon>
        <taxon>Pterygota</taxon>
        <taxon>Neoptera</taxon>
        <taxon>Endopterygota</taxon>
        <taxon>Lepidoptera</taxon>
        <taxon>Glossata</taxon>
        <taxon>Ditrysia</taxon>
        <taxon>Papilionoidea</taxon>
        <taxon>Papilionidae</taxon>
        <taxon>Papilioninae</taxon>
        <taxon>Iphiclides</taxon>
    </lineage>
</organism>
<feature type="region of interest" description="Disordered" evidence="1">
    <location>
        <begin position="48"/>
        <end position="78"/>
    </location>
</feature>
<feature type="non-terminal residue" evidence="2">
    <location>
        <position position="78"/>
    </location>
</feature>
<gene>
    <name evidence="2" type="ORF">IPOD504_LOCUS11905</name>
</gene>
<name>A0ABN8IRM9_9NEOP</name>
<sequence length="78" mass="8520">MDHGRVVLRVKIQAKIEIPAHSPRSPLPSAPSPSLSLIIYHARLKPARLKSRDAPPTKHKGQIRSSTGDARGRAARVD</sequence>
<evidence type="ECO:0000313" key="2">
    <source>
        <dbReference type="EMBL" id="CAH2062354.1"/>
    </source>
</evidence>
<proteinExistence type="predicted"/>
<keyword evidence="3" id="KW-1185">Reference proteome</keyword>